<dbReference type="InterPro" id="IPR037401">
    <property type="entry name" value="SnoaL-like"/>
</dbReference>
<evidence type="ECO:0000259" key="4">
    <source>
        <dbReference type="Pfam" id="PF08281"/>
    </source>
</evidence>
<dbReference type="NCBIfam" id="TIGR02960">
    <property type="entry name" value="SigX5"/>
    <property type="match status" value="1"/>
</dbReference>
<protein>
    <submittedName>
        <fullName evidence="6">RNA polymerase sigma factor</fullName>
    </submittedName>
</protein>
<feature type="domain" description="SnoaL-like" evidence="5">
    <location>
        <begin position="253"/>
        <end position="350"/>
    </location>
</feature>
<reference evidence="6 7" key="1">
    <citation type="submission" date="2015-03" db="EMBL/GenBank/DDBJ databases">
        <title>Genome assembly of Sandaracinus amylolyticus DSM 53668.</title>
        <authorList>
            <person name="Sharma G."/>
            <person name="Subramanian S."/>
        </authorList>
    </citation>
    <scope>NUCLEOTIDE SEQUENCE [LARGE SCALE GENOMIC DNA]</scope>
    <source>
        <strain evidence="6 7">DSM 53668</strain>
    </source>
</reference>
<sequence length="370" mass="40492">MTARRAPFANIHADGARGREAPTGDSPPRRSLGVGPGISPAMTEPSTPKTHPADALVMVRSFEQHRTALTGHCYRMLASAAEADDAVQETMVRAWRAIDRFEGRSSLRTWLYRIATRVCLDMLEDRARRSRSMDLGPPASLDAPLTALPASQWVEPIADARALPTDVDPAQLVALRQSIRLAFVAALQHLPPKQRAVLLLMEVLGWQASDVAESLETTVAAVNSALQRARATLATRDLETARAPLTDAQSSLVDRFVEAFERYDMDALTQLLHADVAMSMPPHSLWIEGPANVAAWMVGRGAACARSRLVPVEVCGSPAFAQYKPSEDGTRFTPWALLVLELEGERIAEMTFFLDVETLFPRLGLPAELR</sequence>
<dbReference type="Pfam" id="PF12680">
    <property type="entry name" value="SnoaL_2"/>
    <property type="match status" value="1"/>
</dbReference>
<dbReference type="GO" id="GO:0016987">
    <property type="term" value="F:sigma factor activity"/>
    <property type="evidence" value="ECO:0007669"/>
    <property type="project" value="InterPro"/>
</dbReference>
<dbReference type="Gene3D" id="1.10.1740.10">
    <property type="match status" value="1"/>
</dbReference>
<dbReference type="GO" id="GO:0003677">
    <property type="term" value="F:DNA binding"/>
    <property type="evidence" value="ECO:0007669"/>
    <property type="project" value="InterPro"/>
</dbReference>
<accession>A0A0F6SF06</accession>
<name>A0A0F6SF06_9BACT</name>
<dbReference type="Gene3D" id="1.10.10.10">
    <property type="entry name" value="Winged helix-like DNA-binding domain superfamily/Winged helix DNA-binding domain"/>
    <property type="match status" value="1"/>
</dbReference>
<dbReference type="InterPro" id="IPR014305">
    <property type="entry name" value="RNA_pol_sigma-G_actinobac"/>
</dbReference>
<comment type="subunit">
    <text evidence="1">Interacts transiently with the RNA polymerase catalytic core formed by RpoA, RpoB, RpoC and RpoZ (2 alpha, 1 beta, 1 beta' and 1 omega subunit) to form the RNA polymerase holoenzyme that can initiate transcription.</text>
</comment>
<dbReference type="InterPro" id="IPR007627">
    <property type="entry name" value="RNA_pol_sigma70_r2"/>
</dbReference>
<organism evidence="6 7">
    <name type="scientific">Sandaracinus amylolyticus</name>
    <dbReference type="NCBI Taxonomy" id="927083"/>
    <lineage>
        <taxon>Bacteria</taxon>
        <taxon>Pseudomonadati</taxon>
        <taxon>Myxococcota</taxon>
        <taxon>Polyangia</taxon>
        <taxon>Polyangiales</taxon>
        <taxon>Sandaracinaceae</taxon>
        <taxon>Sandaracinus</taxon>
    </lineage>
</organism>
<dbReference type="NCBIfam" id="NF006089">
    <property type="entry name" value="PRK08241.1"/>
    <property type="match status" value="1"/>
</dbReference>
<dbReference type="InterPro" id="IPR036388">
    <property type="entry name" value="WH-like_DNA-bd_sf"/>
</dbReference>
<dbReference type="Gene3D" id="3.10.450.50">
    <property type="match status" value="1"/>
</dbReference>
<gene>
    <name evidence="6" type="ORF">DB32_003258</name>
</gene>
<evidence type="ECO:0000259" key="3">
    <source>
        <dbReference type="Pfam" id="PF04542"/>
    </source>
</evidence>
<dbReference type="Proteomes" id="UP000034883">
    <property type="component" value="Chromosome"/>
</dbReference>
<dbReference type="InterPro" id="IPR032710">
    <property type="entry name" value="NTF2-like_dom_sf"/>
</dbReference>
<dbReference type="SUPFAM" id="SSF88659">
    <property type="entry name" value="Sigma3 and sigma4 domains of RNA polymerase sigma factors"/>
    <property type="match status" value="1"/>
</dbReference>
<proteinExistence type="predicted"/>
<dbReference type="GO" id="GO:0006352">
    <property type="term" value="P:DNA-templated transcription initiation"/>
    <property type="evidence" value="ECO:0007669"/>
    <property type="project" value="InterPro"/>
</dbReference>
<dbReference type="SUPFAM" id="SSF54427">
    <property type="entry name" value="NTF2-like"/>
    <property type="match status" value="1"/>
</dbReference>
<dbReference type="EMBL" id="CP011125">
    <property type="protein sequence ID" value="AKF06109.1"/>
    <property type="molecule type" value="Genomic_DNA"/>
</dbReference>
<dbReference type="InterPro" id="IPR014284">
    <property type="entry name" value="RNA_pol_sigma-70_dom"/>
</dbReference>
<evidence type="ECO:0000259" key="5">
    <source>
        <dbReference type="Pfam" id="PF12680"/>
    </source>
</evidence>
<dbReference type="Pfam" id="PF08281">
    <property type="entry name" value="Sigma70_r4_2"/>
    <property type="match status" value="1"/>
</dbReference>
<dbReference type="PANTHER" id="PTHR30173:SF43">
    <property type="entry name" value="ECF RNA POLYMERASE SIGMA FACTOR SIGI-RELATED"/>
    <property type="match status" value="1"/>
</dbReference>
<evidence type="ECO:0000313" key="7">
    <source>
        <dbReference type="Proteomes" id="UP000034883"/>
    </source>
</evidence>
<dbReference type="PANTHER" id="PTHR30173">
    <property type="entry name" value="SIGMA 19 FACTOR"/>
    <property type="match status" value="1"/>
</dbReference>
<evidence type="ECO:0000256" key="2">
    <source>
        <dbReference type="SAM" id="MobiDB-lite"/>
    </source>
</evidence>
<dbReference type="InterPro" id="IPR013325">
    <property type="entry name" value="RNA_pol_sigma_r2"/>
</dbReference>
<dbReference type="KEGG" id="samy:DB32_003258"/>
<feature type="domain" description="RNA polymerase sigma-70 region 2" evidence="3">
    <location>
        <begin position="62"/>
        <end position="129"/>
    </location>
</feature>
<evidence type="ECO:0000313" key="6">
    <source>
        <dbReference type="EMBL" id="AKF06109.1"/>
    </source>
</evidence>
<dbReference type="InterPro" id="IPR013324">
    <property type="entry name" value="RNA_pol_sigma_r3/r4-like"/>
</dbReference>
<dbReference type="SUPFAM" id="SSF88946">
    <property type="entry name" value="Sigma2 domain of RNA polymerase sigma factors"/>
    <property type="match status" value="1"/>
</dbReference>
<feature type="region of interest" description="Disordered" evidence="2">
    <location>
        <begin position="1"/>
        <end position="50"/>
    </location>
</feature>
<keyword evidence="7" id="KW-1185">Reference proteome</keyword>
<dbReference type="InterPro" id="IPR013249">
    <property type="entry name" value="RNA_pol_sigma70_r4_t2"/>
</dbReference>
<feature type="domain" description="RNA polymerase sigma factor 70 region 4 type 2" evidence="4">
    <location>
        <begin position="181"/>
        <end position="233"/>
    </location>
</feature>
<dbReference type="Pfam" id="PF04542">
    <property type="entry name" value="Sigma70_r2"/>
    <property type="match status" value="1"/>
</dbReference>
<dbReference type="NCBIfam" id="TIGR02937">
    <property type="entry name" value="sigma70-ECF"/>
    <property type="match status" value="1"/>
</dbReference>
<dbReference type="AlphaFoldDB" id="A0A0F6SF06"/>
<dbReference type="InterPro" id="IPR052704">
    <property type="entry name" value="ECF_Sigma-70_Domain"/>
</dbReference>
<dbReference type="STRING" id="927083.DB32_003258"/>
<evidence type="ECO:0000256" key="1">
    <source>
        <dbReference type="ARBA" id="ARBA00011344"/>
    </source>
</evidence>